<sequence length="398" mass="43139">MSESGPLAGVRVVDLTAMVMGPYCTQIMADMGAEVIKIEPPQGDDTRYISVGPTTGMSGVFVNVNRGKRAISIDLKSESGRSALCALIERADVFIHSMRAKAIARLGFSYPDVAAINPNIVYTNCYGFSRRGPNRDLPAYDDTIQAACGVPAVQQQLTGEFNYAGTILADKVAGLTALYATMMALFHRERTGEGQEVEIGMFEAMASFMLVEHANGAMFNPPLGPAIYPRTVAPNRRPYRTSDGYIAALIYNDKHWAAFIDAVRPDWTTELYATLEGRARQIDEVYALLAQTFAQRTTQEWLDLLRQLEIPASALASPAELFDDPQLDAVGFFETVETAHGPVRFPGVPTWFSRTPGRVAGPAPELGANTAEVLEELGLTCVDAGVHAGAETEQINPP</sequence>
<dbReference type="Proteomes" id="UP000093928">
    <property type="component" value="Unassembled WGS sequence"/>
</dbReference>
<keyword evidence="1 2" id="KW-0808">Transferase</keyword>
<dbReference type="SUPFAM" id="SSF89796">
    <property type="entry name" value="CoA-transferase family III (CaiB/BaiF)"/>
    <property type="match status" value="1"/>
</dbReference>
<evidence type="ECO:0000256" key="1">
    <source>
        <dbReference type="ARBA" id="ARBA00022679"/>
    </source>
</evidence>
<dbReference type="PANTHER" id="PTHR48207:SF4">
    <property type="entry name" value="BLL6097 PROTEIN"/>
    <property type="match status" value="1"/>
</dbReference>
<dbReference type="AlphaFoldDB" id="A0A1A3NP79"/>
<organism evidence="2 3">
    <name type="scientific">Mycobacterium asiaticum</name>
    <dbReference type="NCBI Taxonomy" id="1790"/>
    <lineage>
        <taxon>Bacteria</taxon>
        <taxon>Bacillati</taxon>
        <taxon>Actinomycetota</taxon>
        <taxon>Actinomycetes</taxon>
        <taxon>Mycobacteriales</taxon>
        <taxon>Mycobacteriaceae</taxon>
        <taxon>Mycobacterium</taxon>
    </lineage>
</organism>
<dbReference type="Gene3D" id="3.30.1540.10">
    <property type="entry name" value="formyl-coa transferase, domain 3"/>
    <property type="match status" value="1"/>
</dbReference>
<dbReference type="InterPro" id="IPR044855">
    <property type="entry name" value="CoA-Trfase_III_dom3_sf"/>
</dbReference>
<dbReference type="PANTHER" id="PTHR48207">
    <property type="entry name" value="SUCCINATE--HYDROXYMETHYLGLUTARATE COA-TRANSFERASE"/>
    <property type="match status" value="1"/>
</dbReference>
<name>A0A1A3NP79_MYCAS</name>
<protein>
    <submittedName>
        <fullName evidence="2">Acetyl-CoA acetyltransferase</fullName>
    </submittedName>
</protein>
<gene>
    <name evidence="2" type="ORF">A5634_08070</name>
</gene>
<dbReference type="Pfam" id="PF02515">
    <property type="entry name" value="CoA_transf_3"/>
    <property type="match status" value="1"/>
</dbReference>
<dbReference type="EMBL" id="LZLS01000191">
    <property type="protein sequence ID" value="OBK22117.1"/>
    <property type="molecule type" value="Genomic_DNA"/>
</dbReference>
<dbReference type="InterPro" id="IPR003673">
    <property type="entry name" value="CoA-Trfase_fam_III"/>
</dbReference>
<accession>A0A1A3NP79</accession>
<reference evidence="2 3" key="1">
    <citation type="submission" date="2016-06" db="EMBL/GenBank/DDBJ databases">
        <authorList>
            <person name="Kjaerup R.B."/>
            <person name="Dalgaard T.S."/>
            <person name="Juul-Madsen H.R."/>
        </authorList>
    </citation>
    <scope>NUCLEOTIDE SEQUENCE [LARGE SCALE GENOMIC DNA]</scope>
    <source>
        <strain evidence="2 3">1165133.8</strain>
    </source>
</reference>
<dbReference type="Gene3D" id="3.40.50.10540">
    <property type="entry name" value="Crotonobetainyl-coa:carnitine coa-transferase, domain 1"/>
    <property type="match status" value="1"/>
</dbReference>
<dbReference type="GO" id="GO:0008410">
    <property type="term" value="F:CoA-transferase activity"/>
    <property type="evidence" value="ECO:0007669"/>
    <property type="project" value="TreeGrafter"/>
</dbReference>
<evidence type="ECO:0000313" key="3">
    <source>
        <dbReference type="Proteomes" id="UP000093928"/>
    </source>
</evidence>
<comment type="caution">
    <text evidence="2">The sequence shown here is derived from an EMBL/GenBank/DDBJ whole genome shotgun (WGS) entry which is preliminary data.</text>
</comment>
<proteinExistence type="predicted"/>
<dbReference type="RefSeq" id="WP_065146062.1">
    <property type="nucleotide sequence ID" value="NZ_LZLS01000191.1"/>
</dbReference>
<dbReference type="OrthoDB" id="9797653at2"/>
<evidence type="ECO:0000313" key="2">
    <source>
        <dbReference type="EMBL" id="OBK22117.1"/>
    </source>
</evidence>
<dbReference type="InterPro" id="IPR023606">
    <property type="entry name" value="CoA-Trfase_III_dom_1_sf"/>
</dbReference>
<dbReference type="InterPro" id="IPR050483">
    <property type="entry name" value="CoA-transferase_III_domain"/>
</dbReference>